<dbReference type="EMBL" id="JBAWTH010000021">
    <property type="protein sequence ID" value="KAL2287211.1"/>
    <property type="molecule type" value="Genomic_DNA"/>
</dbReference>
<keyword evidence="3" id="KW-1185">Reference proteome</keyword>
<proteinExistence type="predicted"/>
<reference evidence="2 3" key="1">
    <citation type="submission" date="2024-03" db="EMBL/GenBank/DDBJ databases">
        <title>A high-quality draft genome sequence of Diaporthe vaccinii, a causative agent of upright dieback and viscid rot disease in cranberry plants.</title>
        <authorList>
            <person name="Sarrasin M."/>
            <person name="Lang B.F."/>
            <person name="Burger G."/>
        </authorList>
    </citation>
    <scope>NUCLEOTIDE SEQUENCE [LARGE SCALE GENOMIC DNA]</scope>
    <source>
        <strain evidence="2 3">IS7</strain>
    </source>
</reference>
<comment type="caution">
    <text evidence="2">The sequence shown here is derived from an EMBL/GenBank/DDBJ whole genome shotgun (WGS) entry which is preliminary data.</text>
</comment>
<organism evidence="2 3">
    <name type="scientific">Diaporthe vaccinii</name>
    <dbReference type="NCBI Taxonomy" id="105482"/>
    <lineage>
        <taxon>Eukaryota</taxon>
        <taxon>Fungi</taxon>
        <taxon>Dikarya</taxon>
        <taxon>Ascomycota</taxon>
        <taxon>Pezizomycotina</taxon>
        <taxon>Sordariomycetes</taxon>
        <taxon>Sordariomycetidae</taxon>
        <taxon>Diaporthales</taxon>
        <taxon>Diaporthaceae</taxon>
        <taxon>Diaporthe</taxon>
        <taxon>Diaporthe eres species complex</taxon>
    </lineage>
</organism>
<accession>A0ABR4EXN2</accession>
<gene>
    <name evidence="2" type="ORF">FJTKL_06201</name>
</gene>
<feature type="region of interest" description="Disordered" evidence="1">
    <location>
        <begin position="90"/>
        <end position="113"/>
    </location>
</feature>
<evidence type="ECO:0000313" key="3">
    <source>
        <dbReference type="Proteomes" id="UP001600888"/>
    </source>
</evidence>
<dbReference type="Proteomes" id="UP001600888">
    <property type="component" value="Unassembled WGS sequence"/>
</dbReference>
<name>A0ABR4EXN2_9PEZI</name>
<protein>
    <submittedName>
        <fullName evidence="2">Uncharacterized protein</fullName>
    </submittedName>
</protein>
<evidence type="ECO:0000313" key="2">
    <source>
        <dbReference type="EMBL" id="KAL2287211.1"/>
    </source>
</evidence>
<evidence type="ECO:0000256" key="1">
    <source>
        <dbReference type="SAM" id="MobiDB-lite"/>
    </source>
</evidence>
<sequence>MNSAWTHRSGQKRTMQMVSQLFADPSIHLSVSHIVLASSHDHNLSLSYPAPCTQDKQQKHSLIPHFLPRVRVGRSLVSPAVMLLGKSSRRSYHDPISPLMNAVRKRKRRKSKT</sequence>
<feature type="compositionally biased region" description="Basic residues" evidence="1">
    <location>
        <begin position="103"/>
        <end position="113"/>
    </location>
</feature>